<evidence type="ECO:0000256" key="2">
    <source>
        <dbReference type="PROSITE-ProRule" id="PRU00335"/>
    </source>
</evidence>
<dbReference type="PROSITE" id="PS01081">
    <property type="entry name" value="HTH_TETR_1"/>
    <property type="match status" value="1"/>
</dbReference>
<dbReference type="Proteomes" id="UP000640333">
    <property type="component" value="Unassembled WGS sequence"/>
</dbReference>
<dbReference type="Pfam" id="PF17939">
    <property type="entry name" value="TetR_C_30"/>
    <property type="match status" value="1"/>
</dbReference>
<dbReference type="Pfam" id="PF00440">
    <property type="entry name" value="TetR_N"/>
    <property type="match status" value="1"/>
</dbReference>
<dbReference type="AlphaFoldDB" id="A0A8J7K9V3"/>
<comment type="caution">
    <text evidence="4">The sequence shown here is derived from an EMBL/GenBank/DDBJ whole genome shotgun (WGS) entry which is preliminary data.</text>
</comment>
<sequence>MPHLDTSQSIVRAAEVLFAENGFAETTVRQITAKAGVNLAAVNYHFGSKKGLVQAVAEKFLVPLCDHVEHALAERLTASEFRVTLEESLEILMRSLLVVNRDNDQALAVFMRLLDLAYMKNQEDLRGFLVERYGQRFQGLIRIVREDAAPMEDDEFFWRLHFLLGSITFTLSNYQTISALEKREFHRDDAAVEEVLHRMIPVLAAGFQARADKTFFCRI</sequence>
<evidence type="ECO:0000256" key="1">
    <source>
        <dbReference type="ARBA" id="ARBA00023125"/>
    </source>
</evidence>
<dbReference type="PRINTS" id="PR00455">
    <property type="entry name" value="HTHTETR"/>
</dbReference>
<dbReference type="RefSeq" id="WP_193952744.1">
    <property type="nucleotide sequence ID" value="NZ_JADEYS010000006.1"/>
</dbReference>
<feature type="domain" description="HTH tetR-type" evidence="3">
    <location>
        <begin position="4"/>
        <end position="64"/>
    </location>
</feature>
<gene>
    <name evidence="4" type="ORF">IOQ59_08010</name>
</gene>
<dbReference type="InterPro" id="IPR023772">
    <property type="entry name" value="DNA-bd_HTH_TetR-type_CS"/>
</dbReference>
<dbReference type="InterPro" id="IPR050109">
    <property type="entry name" value="HTH-type_TetR-like_transc_reg"/>
</dbReference>
<dbReference type="SUPFAM" id="SSF46689">
    <property type="entry name" value="Homeodomain-like"/>
    <property type="match status" value="1"/>
</dbReference>
<reference evidence="4" key="1">
    <citation type="submission" date="2020-10" db="EMBL/GenBank/DDBJ databases">
        <title>Bacterium isolated from coastal waters sediment.</title>
        <authorList>
            <person name="Chen R.-J."/>
            <person name="Lu D.-C."/>
            <person name="Zhu K.-L."/>
            <person name="Du Z.-J."/>
        </authorList>
    </citation>
    <scope>NUCLEOTIDE SEQUENCE</scope>
    <source>
        <strain evidence="4">N1Y112</strain>
    </source>
</reference>
<evidence type="ECO:0000313" key="5">
    <source>
        <dbReference type="Proteomes" id="UP000640333"/>
    </source>
</evidence>
<dbReference type="PANTHER" id="PTHR30055:SF235">
    <property type="entry name" value="TRANSCRIPTIONAL REGULATORY PROTEIN"/>
    <property type="match status" value="1"/>
</dbReference>
<dbReference type="GO" id="GO:0000976">
    <property type="term" value="F:transcription cis-regulatory region binding"/>
    <property type="evidence" value="ECO:0007669"/>
    <property type="project" value="TreeGrafter"/>
</dbReference>
<organism evidence="4 5">
    <name type="scientific">Pontibacterium sinense</name>
    <dbReference type="NCBI Taxonomy" id="2781979"/>
    <lineage>
        <taxon>Bacteria</taxon>
        <taxon>Pseudomonadati</taxon>
        <taxon>Pseudomonadota</taxon>
        <taxon>Gammaproteobacteria</taxon>
        <taxon>Oceanospirillales</taxon>
        <taxon>Oceanospirillaceae</taxon>
        <taxon>Pontibacterium</taxon>
    </lineage>
</organism>
<protein>
    <submittedName>
        <fullName evidence="4">TetR family transcriptional regulator</fullName>
    </submittedName>
</protein>
<dbReference type="InterPro" id="IPR036271">
    <property type="entry name" value="Tet_transcr_reg_TetR-rel_C_sf"/>
</dbReference>
<dbReference type="InterPro" id="IPR041586">
    <property type="entry name" value="PsrA_TetR_C"/>
</dbReference>
<dbReference type="PANTHER" id="PTHR30055">
    <property type="entry name" value="HTH-TYPE TRANSCRIPTIONAL REGULATOR RUTR"/>
    <property type="match status" value="1"/>
</dbReference>
<dbReference type="InterPro" id="IPR001647">
    <property type="entry name" value="HTH_TetR"/>
</dbReference>
<dbReference type="EMBL" id="JADEYS010000006">
    <property type="protein sequence ID" value="MBE9397201.1"/>
    <property type="molecule type" value="Genomic_DNA"/>
</dbReference>
<feature type="DNA-binding region" description="H-T-H motif" evidence="2">
    <location>
        <begin position="27"/>
        <end position="46"/>
    </location>
</feature>
<dbReference type="PROSITE" id="PS50977">
    <property type="entry name" value="HTH_TETR_2"/>
    <property type="match status" value="1"/>
</dbReference>
<dbReference type="SUPFAM" id="SSF48498">
    <property type="entry name" value="Tetracyclin repressor-like, C-terminal domain"/>
    <property type="match status" value="1"/>
</dbReference>
<accession>A0A8J7K9V3</accession>
<keyword evidence="5" id="KW-1185">Reference proteome</keyword>
<evidence type="ECO:0000259" key="3">
    <source>
        <dbReference type="PROSITE" id="PS50977"/>
    </source>
</evidence>
<dbReference type="GO" id="GO:0003700">
    <property type="term" value="F:DNA-binding transcription factor activity"/>
    <property type="evidence" value="ECO:0007669"/>
    <property type="project" value="TreeGrafter"/>
</dbReference>
<keyword evidence="1 2" id="KW-0238">DNA-binding</keyword>
<dbReference type="InterPro" id="IPR009057">
    <property type="entry name" value="Homeodomain-like_sf"/>
</dbReference>
<proteinExistence type="predicted"/>
<dbReference type="Gene3D" id="1.10.357.10">
    <property type="entry name" value="Tetracycline Repressor, domain 2"/>
    <property type="match status" value="1"/>
</dbReference>
<evidence type="ECO:0000313" key="4">
    <source>
        <dbReference type="EMBL" id="MBE9397201.1"/>
    </source>
</evidence>
<name>A0A8J7K9V3_9GAMM</name>